<dbReference type="Pfam" id="PF13438">
    <property type="entry name" value="DUF4113"/>
    <property type="match status" value="1"/>
</dbReference>
<evidence type="ECO:0000256" key="4">
    <source>
        <dbReference type="ARBA" id="ARBA00023204"/>
    </source>
</evidence>
<dbReference type="CDD" id="cd01700">
    <property type="entry name" value="PolY_Pol_V_umuC"/>
    <property type="match status" value="1"/>
</dbReference>
<dbReference type="InterPro" id="IPR025188">
    <property type="entry name" value="DUF4113"/>
</dbReference>
<evidence type="ECO:0000256" key="3">
    <source>
        <dbReference type="ARBA" id="ARBA00023199"/>
    </source>
</evidence>
<dbReference type="RefSeq" id="WP_382269685.1">
    <property type="nucleotide sequence ID" value="NZ_JBHTBU010000001.1"/>
</dbReference>
<reference evidence="8" key="1">
    <citation type="journal article" date="2019" name="Int. J. Syst. Evol. Microbiol.">
        <title>The Global Catalogue of Microorganisms (GCM) 10K type strain sequencing project: providing services to taxonomists for standard genome sequencing and annotation.</title>
        <authorList>
            <consortium name="The Broad Institute Genomics Platform"/>
            <consortium name="The Broad Institute Genome Sequencing Center for Infectious Disease"/>
            <person name="Wu L."/>
            <person name="Ma J."/>
        </authorList>
    </citation>
    <scope>NUCLEOTIDE SEQUENCE [LARGE SCALE GENOMIC DNA]</scope>
    <source>
        <strain evidence="8">KACC 12508</strain>
    </source>
</reference>
<evidence type="ECO:0000256" key="2">
    <source>
        <dbReference type="ARBA" id="ARBA00022763"/>
    </source>
</evidence>
<dbReference type="PROSITE" id="PS50173">
    <property type="entry name" value="UMUC"/>
    <property type="match status" value="1"/>
</dbReference>
<evidence type="ECO:0000256" key="5">
    <source>
        <dbReference type="ARBA" id="ARBA00023236"/>
    </source>
</evidence>
<dbReference type="Proteomes" id="UP001596542">
    <property type="component" value="Unassembled WGS sequence"/>
</dbReference>
<dbReference type="Gene3D" id="3.40.1170.60">
    <property type="match status" value="1"/>
</dbReference>
<sequence length="427" mass="47226">MQKHENNIALIDANNFYCRCEQIFRPDLERDRKVIVVLSNNDGCVVARSAEAKALGIKMGVPWFELKKLAAKHGIVAFSSNYALYADMSNRLMSILGGYSPIQEIYSIDECFLDLTGFTDIRERAYSMRARVNKCTGLVVCVGIGPSKTLAKLANNVAKKHPKSKGVFNYNILTAAQQENVLSHLEVGDVWGIGRKLSTKLQSIGIDTVLQLRDADTASMRAMFGVVMEKTIRELRGEQCIEIEEVGSAKQQIVSSRSFGHPVVLIEDLADAITHFVTNATGKLRAQKSIAGLLQVFILTDRFREDRPQYNPTIAIPLPVASADSMKIAGYASEGLKSIFKEGYEYKKAGVILGEIGPDHIVQTDLFACQDESGNTELMATMDAINAKYGRGMLKISNDGARRSWGMRADNKSPHYTTDWNEIAICK</sequence>
<dbReference type="EMBL" id="JBHTBU010000001">
    <property type="protein sequence ID" value="MFC7286471.1"/>
    <property type="molecule type" value="Genomic_DNA"/>
</dbReference>
<dbReference type="NCBIfam" id="NF002955">
    <property type="entry name" value="PRK03609.1"/>
    <property type="match status" value="1"/>
</dbReference>
<keyword evidence="8" id="KW-1185">Reference proteome</keyword>
<dbReference type="InterPro" id="IPR024728">
    <property type="entry name" value="PolY_HhH_motif"/>
</dbReference>
<dbReference type="Pfam" id="PF11798">
    <property type="entry name" value="IMS_HHH"/>
    <property type="match status" value="1"/>
</dbReference>
<gene>
    <name evidence="7" type="ORF">ACFQPC_00325</name>
</gene>
<dbReference type="PANTHER" id="PTHR11076:SF34">
    <property type="entry name" value="PROTEIN UMUC"/>
    <property type="match status" value="1"/>
</dbReference>
<accession>A0ABW2I668</accession>
<dbReference type="InterPro" id="IPR001126">
    <property type="entry name" value="UmuC"/>
</dbReference>
<name>A0ABW2I668_9BURK</name>
<evidence type="ECO:0000259" key="6">
    <source>
        <dbReference type="PROSITE" id="PS50173"/>
    </source>
</evidence>
<keyword evidence="3" id="KW-0741">SOS mutagenesis</keyword>
<proteinExistence type="inferred from homology"/>
<keyword evidence="5" id="KW-0742">SOS response</keyword>
<evidence type="ECO:0000313" key="7">
    <source>
        <dbReference type="EMBL" id="MFC7286471.1"/>
    </source>
</evidence>
<evidence type="ECO:0000313" key="8">
    <source>
        <dbReference type="Proteomes" id="UP001596542"/>
    </source>
</evidence>
<dbReference type="SUPFAM" id="SSF56672">
    <property type="entry name" value="DNA/RNA polymerases"/>
    <property type="match status" value="1"/>
</dbReference>
<dbReference type="Gene3D" id="1.10.150.20">
    <property type="entry name" value="5' to 3' exonuclease, C-terminal subdomain"/>
    <property type="match status" value="1"/>
</dbReference>
<comment type="similarity">
    <text evidence="1">Belongs to the DNA polymerase type-Y family.</text>
</comment>
<evidence type="ECO:0000256" key="1">
    <source>
        <dbReference type="ARBA" id="ARBA00010945"/>
    </source>
</evidence>
<dbReference type="Pfam" id="PF00817">
    <property type="entry name" value="IMS"/>
    <property type="match status" value="1"/>
</dbReference>
<protein>
    <submittedName>
        <fullName evidence="7">Y-family DNA polymerase</fullName>
    </submittedName>
</protein>
<dbReference type="InterPro" id="IPR017961">
    <property type="entry name" value="DNA_pol_Y-fam_little_finger"/>
</dbReference>
<keyword evidence="2" id="KW-0227">DNA damage</keyword>
<dbReference type="Gene3D" id="3.30.70.270">
    <property type="match status" value="1"/>
</dbReference>
<dbReference type="InterPro" id="IPR043502">
    <property type="entry name" value="DNA/RNA_pol_sf"/>
</dbReference>
<comment type="caution">
    <text evidence="7">The sequence shown here is derived from an EMBL/GenBank/DDBJ whole genome shotgun (WGS) entry which is preliminary data.</text>
</comment>
<feature type="domain" description="UmuC" evidence="6">
    <location>
        <begin position="8"/>
        <end position="194"/>
    </location>
</feature>
<keyword evidence="4" id="KW-0234">DNA repair</keyword>
<organism evidence="7 8">
    <name type="scientific">Herminiimonas glaciei</name>
    <dbReference type="NCBI Taxonomy" id="523788"/>
    <lineage>
        <taxon>Bacteria</taxon>
        <taxon>Pseudomonadati</taxon>
        <taxon>Pseudomonadota</taxon>
        <taxon>Betaproteobacteria</taxon>
        <taxon>Burkholderiales</taxon>
        <taxon>Oxalobacteraceae</taxon>
        <taxon>Herminiimonas</taxon>
    </lineage>
</organism>
<dbReference type="InterPro" id="IPR043128">
    <property type="entry name" value="Rev_trsase/Diguanyl_cyclase"/>
</dbReference>
<dbReference type="InterPro" id="IPR050116">
    <property type="entry name" value="DNA_polymerase-Y"/>
</dbReference>
<dbReference type="PANTHER" id="PTHR11076">
    <property type="entry name" value="DNA REPAIR POLYMERASE UMUC / TRANSFERASE FAMILY MEMBER"/>
    <property type="match status" value="1"/>
</dbReference>
<dbReference type="Pfam" id="PF11799">
    <property type="entry name" value="IMS_C"/>
    <property type="match status" value="1"/>
</dbReference>